<keyword evidence="2" id="KW-1185">Reference proteome</keyword>
<dbReference type="PROSITE" id="PS50887">
    <property type="entry name" value="GGDEF"/>
    <property type="match status" value="1"/>
</dbReference>
<organism evidence="1 2">
    <name type="scientific">Malaciobacter pacificus</name>
    <dbReference type="NCBI Taxonomy" id="1080223"/>
    <lineage>
        <taxon>Bacteria</taxon>
        <taxon>Pseudomonadati</taxon>
        <taxon>Campylobacterota</taxon>
        <taxon>Epsilonproteobacteria</taxon>
        <taxon>Campylobacterales</taxon>
        <taxon>Arcobacteraceae</taxon>
        <taxon>Malaciobacter</taxon>
    </lineage>
</organism>
<dbReference type="FunFam" id="3.30.70.270:FF:000001">
    <property type="entry name" value="Diguanylate cyclase domain protein"/>
    <property type="match status" value="1"/>
</dbReference>
<reference evidence="1 2" key="2">
    <citation type="submission" date="2019-09" db="EMBL/GenBank/DDBJ databases">
        <title>Complete genome sequencing of four Arcobacter species reveals a diverse suite of mobile elements.</title>
        <authorList>
            <person name="Miller W.G."/>
            <person name="Yee E."/>
            <person name="Bono J.L."/>
        </authorList>
    </citation>
    <scope>NUCLEOTIDE SEQUENCE [LARGE SCALE GENOMIC DNA]</scope>
    <source>
        <strain evidence="1 2">LMG 26638</strain>
    </source>
</reference>
<dbReference type="InterPro" id="IPR029150">
    <property type="entry name" value="dCache_3"/>
</dbReference>
<dbReference type="GO" id="GO:0003824">
    <property type="term" value="F:catalytic activity"/>
    <property type="evidence" value="ECO:0007669"/>
    <property type="project" value="UniProtKB-ARBA"/>
</dbReference>
<dbReference type="PROSITE" id="PS50112">
    <property type="entry name" value="PAS"/>
    <property type="match status" value="1"/>
</dbReference>
<dbReference type="SUPFAM" id="SSF55785">
    <property type="entry name" value="PYP-like sensor domain (PAS domain)"/>
    <property type="match status" value="2"/>
</dbReference>
<protein>
    <submittedName>
        <fullName evidence="1">Multi-sensor domain-containing diguanylate cyclase</fullName>
    </submittedName>
</protein>
<dbReference type="Pfam" id="PF00990">
    <property type="entry name" value="GGDEF"/>
    <property type="match status" value="1"/>
</dbReference>
<dbReference type="Gene3D" id="3.30.450.20">
    <property type="entry name" value="PAS domain"/>
    <property type="match status" value="2"/>
</dbReference>
<dbReference type="Gene3D" id="3.30.70.270">
    <property type="match status" value="1"/>
</dbReference>
<dbReference type="SMART" id="SM00267">
    <property type="entry name" value="GGDEF"/>
    <property type="match status" value="1"/>
</dbReference>
<dbReference type="PROSITE" id="PS50113">
    <property type="entry name" value="PAC"/>
    <property type="match status" value="2"/>
</dbReference>
<dbReference type="Pfam" id="PF14827">
    <property type="entry name" value="dCache_3"/>
    <property type="match status" value="1"/>
</dbReference>
<dbReference type="InterPro" id="IPR000014">
    <property type="entry name" value="PAS"/>
</dbReference>
<dbReference type="RefSeq" id="WP_130233792.1">
    <property type="nucleotide sequence ID" value="NZ_BMEF01000040.1"/>
</dbReference>
<dbReference type="EMBL" id="CP035928">
    <property type="protein sequence ID" value="QEP34873.1"/>
    <property type="molecule type" value="Genomic_DNA"/>
</dbReference>
<dbReference type="AlphaFoldDB" id="A0A5C2H7T2"/>
<gene>
    <name evidence="1" type="ORF">APAC_1791</name>
</gene>
<dbReference type="Pfam" id="PF08447">
    <property type="entry name" value="PAS_3"/>
    <property type="match status" value="2"/>
</dbReference>
<proteinExistence type="predicted"/>
<dbReference type="InterPro" id="IPR035965">
    <property type="entry name" value="PAS-like_dom_sf"/>
</dbReference>
<sequence>MKKKFAYIFTAILVISIFSYLIISLIENRKKDHLLAEKELIEVTYNTVIEAFKVHSDIIYFNKINTQKVKNLLKNINEVSTDEKNLIRNELYNEFIDMYTNMSSFKLKQLHFHLKNNESFLRFHRPKKFGDNLTNIRSTVEYVNKYHKKIHGFEEGRIFNGYRFVYPLSFDGNHIGSVETSVSMESIINEFRREMRNDVDFIIKKDVVDKKVFDNEKKNYKRCLSTPNFYHEISISKGGSALIEQLVLNYNKDNNISDDLAKNSTFNFFSQIGQNFYITTFFPIKNAVTNDTVGFIIVSNEQNDFLDYQNQYYIFLFILILLTMVITIVLYRLDTEKQTLKHHDEILEEVQKIGHLGYWELDLIKNKLVCSDEVYQIYELNKEKVEFKYEDFLNYVHKDDVKKVNSKFNQSIENKDSCHLEYRILTGSNKLKYVEIDIHHTLDKEGNVIQSLGTIHDITELKTYQAEIEKAKEQFESLVNHIPDVIYRCENDENYTMLYINDSIKSITGYKADELMFNRVLSFKSIIHKNDIPKLIEKIKKDIKENKKTGTVEYRIITKNNQIIWVNDTYEIINENNNLYLEGIISDITSQKEAYNKLHKFIDLQENIVILSDGKELIFANKSFFRFFRFKNLEDFKEKYNCICDFFIEDDRYFHLGKIHKKDMWIEEIRSLKNQKRIVKVLNKDSKEIIFNVTANKFENNIYIVSFNDISETIHEQLILEEKNIRDKLTNAHNREFFDLNYENVINNARKKDKLLAIAIFDIDFFKNINDNFGHDIGDNVLIEFVSEIKKFSREEDLFIRWGGEEFLYLVEVSSQNDFYKILNHLRKLIENHHFEVVDKLTVSIGGSFYRKNEDIKDSIKRADLALYEAKRNGRNKVIIN</sequence>
<dbReference type="PANTHER" id="PTHR44757:SF2">
    <property type="entry name" value="BIOFILM ARCHITECTURE MAINTENANCE PROTEIN MBAA"/>
    <property type="match status" value="1"/>
</dbReference>
<dbReference type="Proteomes" id="UP000322726">
    <property type="component" value="Chromosome"/>
</dbReference>
<name>A0A5C2H7T2_9BACT</name>
<dbReference type="Pfam" id="PF13426">
    <property type="entry name" value="PAS_9"/>
    <property type="match status" value="1"/>
</dbReference>
<dbReference type="CDD" id="cd00130">
    <property type="entry name" value="PAS"/>
    <property type="match status" value="1"/>
</dbReference>
<reference evidence="1 2" key="3">
    <citation type="submission" date="2019-09" db="EMBL/GenBank/DDBJ databases">
        <title>Taxonomic note: a critical rebuttal of the proposed division of the genus Arcobacter into six genera, emended descriptions of Arcobacter anaerophilus and the genus Arcobacter, and an assessment of genus-level boundaries for Epsilonproteobacteria using in silico genomic comparator tools.</title>
        <authorList>
            <person name="On S.L.W."/>
            <person name="Miller W.G."/>
            <person name="Biggs P."/>
            <person name="Cornelius A."/>
            <person name="Vandamme P."/>
        </authorList>
    </citation>
    <scope>NUCLEOTIDE SEQUENCE [LARGE SCALE GENOMIC DNA]</scope>
    <source>
        <strain evidence="1 2">LMG 26638</strain>
    </source>
</reference>
<dbReference type="NCBIfam" id="TIGR00229">
    <property type="entry name" value="sensory_box"/>
    <property type="match status" value="1"/>
</dbReference>
<dbReference type="InterPro" id="IPR043128">
    <property type="entry name" value="Rev_trsase/Diguanyl_cyclase"/>
</dbReference>
<dbReference type="CDD" id="cd01949">
    <property type="entry name" value="GGDEF"/>
    <property type="match status" value="1"/>
</dbReference>
<dbReference type="InterPro" id="IPR000700">
    <property type="entry name" value="PAS-assoc_C"/>
</dbReference>
<evidence type="ECO:0000313" key="1">
    <source>
        <dbReference type="EMBL" id="QEP34873.1"/>
    </source>
</evidence>
<dbReference type="InterPro" id="IPR013655">
    <property type="entry name" value="PAS_fold_3"/>
</dbReference>
<accession>A0A5C2H7T2</accession>
<dbReference type="SMART" id="SM00086">
    <property type="entry name" value="PAC"/>
    <property type="match status" value="2"/>
</dbReference>
<dbReference type="SMART" id="SM00091">
    <property type="entry name" value="PAS"/>
    <property type="match status" value="2"/>
</dbReference>
<dbReference type="PANTHER" id="PTHR44757">
    <property type="entry name" value="DIGUANYLATE CYCLASE DGCP"/>
    <property type="match status" value="1"/>
</dbReference>
<reference evidence="2" key="1">
    <citation type="submission" date="2019-09" db="EMBL/GenBank/DDBJ databases">
        <title>Complete genome sequencing of four Arcobacter species reveals a diverse suite of mobile elements.</title>
        <authorList>
            <person name="On S.L.W."/>
            <person name="Miller W.G."/>
            <person name="Biggs P."/>
            <person name="Cornelius A."/>
            <person name="Vandamme P."/>
        </authorList>
    </citation>
    <scope>NUCLEOTIDE SEQUENCE [LARGE SCALE GENOMIC DNA]</scope>
    <source>
        <strain evidence="2">LMG 26638</strain>
    </source>
</reference>
<dbReference type="NCBIfam" id="TIGR00254">
    <property type="entry name" value="GGDEF"/>
    <property type="match status" value="1"/>
</dbReference>
<dbReference type="OrthoDB" id="5347817at2"/>
<dbReference type="InterPro" id="IPR052155">
    <property type="entry name" value="Biofilm_reg_signaling"/>
</dbReference>
<dbReference type="KEGG" id="apai:APAC_1791"/>
<dbReference type="InterPro" id="IPR029787">
    <property type="entry name" value="Nucleotide_cyclase"/>
</dbReference>
<dbReference type="InterPro" id="IPR001610">
    <property type="entry name" value="PAC"/>
</dbReference>
<dbReference type="SUPFAM" id="SSF55073">
    <property type="entry name" value="Nucleotide cyclase"/>
    <property type="match status" value="1"/>
</dbReference>
<evidence type="ECO:0000313" key="2">
    <source>
        <dbReference type="Proteomes" id="UP000322726"/>
    </source>
</evidence>
<dbReference type="InterPro" id="IPR000160">
    <property type="entry name" value="GGDEF_dom"/>
</dbReference>